<protein>
    <submittedName>
        <fullName evidence="2">Uncharacterized protein</fullName>
    </submittedName>
</protein>
<keyword evidence="1" id="KW-1133">Transmembrane helix</keyword>
<dbReference type="EMBL" id="LAZR01024987">
    <property type="protein sequence ID" value="KKL73345.1"/>
    <property type="molecule type" value="Genomic_DNA"/>
</dbReference>
<reference evidence="2" key="1">
    <citation type="journal article" date="2015" name="Nature">
        <title>Complex archaea that bridge the gap between prokaryotes and eukaryotes.</title>
        <authorList>
            <person name="Spang A."/>
            <person name="Saw J.H."/>
            <person name="Jorgensen S.L."/>
            <person name="Zaremba-Niedzwiedzka K."/>
            <person name="Martijn J."/>
            <person name="Lind A.E."/>
            <person name="van Eijk R."/>
            <person name="Schleper C."/>
            <person name="Guy L."/>
            <person name="Ettema T.J."/>
        </authorList>
    </citation>
    <scope>NUCLEOTIDE SEQUENCE</scope>
</reference>
<feature type="transmembrane region" description="Helical" evidence="1">
    <location>
        <begin position="6"/>
        <end position="26"/>
    </location>
</feature>
<keyword evidence="1" id="KW-0812">Transmembrane</keyword>
<evidence type="ECO:0000256" key="1">
    <source>
        <dbReference type="SAM" id="Phobius"/>
    </source>
</evidence>
<keyword evidence="1" id="KW-0472">Membrane</keyword>
<proteinExistence type="predicted"/>
<comment type="caution">
    <text evidence="2">The sequence shown here is derived from an EMBL/GenBank/DDBJ whole genome shotgun (WGS) entry which is preliminary data.</text>
</comment>
<dbReference type="AlphaFoldDB" id="A0A0F9GVE7"/>
<accession>A0A0F9GVE7</accession>
<sequence length="108" mass="12641">MDNWWERFAGWVVAALFAVTSTFLGYCRKQWIEEMKGLNTQSVKLEHNVHKHSAMLGEHQTHLKVTDVHIEAMKDDLGEIKTSIRNVHSRIDENNKSLNDKLDRLLER</sequence>
<evidence type="ECO:0000313" key="2">
    <source>
        <dbReference type="EMBL" id="KKL73345.1"/>
    </source>
</evidence>
<name>A0A0F9GVE7_9ZZZZ</name>
<organism evidence="2">
    <name type="scientific">marine sediment metagenome</name>
    <dbReference type="NCBI Taxonomy" id="412755"/>
    <lineage>
        <taxon>unclassified sequences</taxon>
        <taxon>metagenomes</taxon>
        <taxon>ecological metagenomes</taxon>
    </lineage>
</organism>
<gene>
    <name evidence="2" type="ORF">LCGC14_2075820</name>
</gene>